<sequence>MSHCACMHPAPRCKHKEQCHILFLLVPTAAERQEQSRPGKLGQKPRSYVLIRESGIPRNCRKQIRQNNPEKPDSEAMEALLRPRSLIPSRLAQNSGRLPVRHQDELRLVNNLDPTANHDPVLARCRLPMALQNASELPESYSRLRYIYEALYNCCRFCFGQLLLQQQKQFEEAQLKLIESLTQKLHIQTAAVSTGESSVSSTDAAAASTSSTNFKGEVLGGNPRGSHYTVRLWALLRPRSLIRSRLAQNSGRLPVRHQDELRLVNNLDPTANHDPVLARCRLPMALQNASELPESYSRLRYIYEALYNCC</sequence>
<accession>A0A074ZQP3</accession>
<proteinExistence type="predicted"/>
<evidence type="ECO:0000313" key="1">
    <source>
        <dbReference type="EMBL" id="KER29466.1"/>
    </source>
</evidence>
<organism evidence="1 2">
    <name type="scientific">Opisthorchis viverrini</name>
    <name type="common">Southeast Asian liver fluke</name>
    <dbReference type="NCBI Taxonomy" id="6198"/>
    <lineage>
        <taxon>Eukaryota</taxon>
        <taxon>Metazoa</taxon>
        <taxon>Spiralia</taxon>
        <taxon>Lophotrochozoa</taxon>
        <taxon>Platyhelminthes</taxon>
        <taxon>Trematoda</taxon>
        <taxon>Digenea</taxon>
        <taxon>Opisthorchiida</taxon>
        <taxon>Opisthorchiata</taxon>
        <taxon>Opisthorchiidae</taxon>
        <taxon>Opisthorchis</taxon>
    </lineage>
</organism>
<reference evidence="1 2" key="1">
    <citation type="submission" date="2013-11" db="EMBL/GenBank/DDBJ databases">
        <title>Opisthorchis viverrini - life in the bile duct.</title>
        <authorList>
            <person name="Young N.D."/>
            <person name="Nagarajan N."/>
            <person name="Lin S.J."/>
            <person name="Korhonen P.K."/>
            <person name="Jex A.R."/>
            <person name="Hall R.S."/>
            <person name="Safavi-Hemami H."/>
            <person name="Kaewkong W."/>
            <person name="Bertrand D."/>
            <person name="Gao S."/>
            <person name="Seet Q."/>
            <person name="Wongkham S."/>
            <person name="Teh B.T."/>
            <person name="Wongkham C."/>
            <person name="Intapan P.M."/>
            <person name="Maleewong W."/>
            <person name="Yang X."/>
            <person name="Hu M."/>
            <person name="Wang Z."/>
            <person name="Hofmann A."/>
            <person name="Sternberg P.W."/>
            <person name="Tan P."/>
            <person name="Wang J."/>
            <person name="Gasser R.B."/>
        </authorList>
    </citation>
    <scope>NUCLEOTIDE SEQUENCE [LARGE SCALE GENOMIC DNA]</scope>
</reference>
<evidence type="ECO:0000313" key="2">
    <source>
        <dbReference type="Proteomes" id="UP000054324"/>
    </source>
</evidence>
<dbReference type="GeneID" id="20318119"/>
<dbReference type="EMBL" id="KL596678">
    <property type="protein sequence ID" value="KER29466.1"/>
    <property type="molecule type" value="Genomic_DNA"/>
</dbReference>
<dbReference type="CTD" id="20318119"/>
<gene>
    <name evidence="1" type="ORF">T265_03932</name>
</gene>
<dbReference type="Proteomes" id="UP000054324">
    <property type="component" value="Unassembled WGS sequence"/>
</dbReference>
<name>A0A074ZQP3_OPIVI</name>
<keyword evidence="2" id="KW-1185">Reference proteome</keyword>
<protein>
    <submittedName>
        <fullName evidence="1">Uncharacterized protein</fullName>
    </submittedName>
</protein>
<dbReference type="RefSeq" id="XP_009166797.1">
    <property type="nucleotide sequence ID" value="XM_009168533.1"/>
</dbReference>
<dbReference type="KEGG" id="ovi:T265_03932"/>
<dbReference type="AlphaFoldDB" id="A0A074ZQP3"/>